<protein>
    <recommendedName>
        <fullName evidence="2">ribonuclease H</fullName>
        <ecNumber evidence="2">3.1.26.4</ecNumber>
    </recommendedName>
</protein>
<dbReference type="PANTHER" id="PTHR33064:SF37">
    <property type="entry name" value="RIBONUCLEASE H"/>
    <property type="match status" value="1"/>
</dbReference>
<gene>
    <name evidence="4" type="ORF">HGM15179_021151</name>
</gene>
<comment type="similarity">
    <text evidence="1">Belongs to the beta type-B retroviral polymerase family. HERV class-II K(HML-2) pol subfamily.</text>
</comment>
<dbReference type="Proteomes" id="UP000796761">
    <property type="component" value="Unassembled WGS sequence"/>
</dbReference>
<dbReference type="Gene3D" id="3.10.20.370">
    <property type="match status" value="1"/>
</dbReference>
<reference evidence="4" key="1">
    <citation type="submission" date="2019-04" db="EMBL/GenBank/DDBJ databases">
        <title>Genome assembly of Zosterops borbonicus 15179.</title>
        <authorList>
            <person name="Leroy T."/>
            <person name="Anselmetti Y."/>
            <person name="Tilak M.-K."/>
            <person name="Nabholz B."/>
        </authorList>
    </citation>
    <scope>NUCLEOTIDE SEQUENCE</scope>
    <source>
        <strain evidence="4">HGM_15179</strain>
        <tissue evidence="4">Muscle</tissue>
    </source>
</reference>
<evidence type="ECO:0000256" key="1">
    <source>
        <dbReference type="ARBA" id="ARBA00010879"/>
    </source>
</evidence>
<dbReference type="InterPro" id="IPR051320">
    <property type="entry name" value="Viral_Replic_Matur_Polypro"/>
</dbReference>
<dbReference type="PANTHER" id="PTHR33064">
    <property type="entry name" value="POL PROTEIN"/>
    <property type="match status" value="1"/>
</dbReference>
<dbReference type="AlphaFoldDB" id="A0A8K1D8Y2"/>
<evidence type="ECO:0000313" key="5">
    <source>
        <dbReference type="Proteomes" id="UP000796761"/>
    </source>
</evidence>
<proteinExistence type="inferred from homology"/>
<name>A0A8K1D8Y2_9PASS</name>
<keyword evidence="5" id="KW-1185">Reference proteome</keyword>
<comment type="caution">
    <text evidence="4">The sequence shown here is derived from an EMBL/GenBank/DDBJ whole genome shotgun (WGS) entry which is preliminary data.</text>
</comment>
<dbReference type="SUPFAM" id="SSF56672">
    <property type="entry name" value="DNA/RNA polymerases"/>
    <property type="match status" value="1"/>
</dbReference>
<sequence>MDCSSPRVQKRCPPHQLLQYVDDILKATLTEEGCVTWTVSILNFLGLQRYKMTTKKAQVVKQKVIYLGYEISAGQRNLEKELIESICQTPKPQTIKELRTFLGMMGWCRLWIYNYGLLLKPLYSLIANGSRDLQWTKEATQAFGQLKKALMAAPALGLPHVSKPFFLFSHKKQGIALGILVQDLGPYRRAVVYLSKQLDAAAKGWPGCLRAVAAVVLNIQEACKFTLGQKITVLVSHTVSSGLETKGGHWLTPQQFLKYQAIMVEQDDAEIVVTNIVNPASFLSGNQGEPIHHNCLETIEAT</sequence>
<dbReference type="InterPro" id="IPR041577">
    <property type="entry name" value="RT_RNaseH_2"/>
</dbReference>
<dbReference type="Gene3D" id="3.30.70.270">
    <property type="match status" value="2"/>
</dbReference>
<evidence type="ECO:0000259" key="3">
    <source>
        <dbReference type="PROSITE" id="PS50878"/>
    </source>
</evidence>
<organism evidence="4 5">
    <name type="scientific">Zosterops borbonicus</name>
    <dbReference type="NCBI Taxonomy" id="364589"/>
    <lineage>
        <taxon>Eukaryota</taxon>
        <taxon>Metazoa</taxon>
        <taxon>Chordata</taxon>
        <taxon>Craniata</taxon>
        <taxon>Vertebrata</taxon>
        <taxon>Euteleostomi</taxon>
        <taxon>Archelosauria</taxon>
        <taxon>Archosauria</taxon>
        <taxon>Dinosauria</taxon>
        <taxon>Saurischia</taxon>
        <taxon>Theropoda</taxon>
        <taxon>Coelurosauria</taxon>
        <taxon>Aves</taxon>
        <taxon>Neognathae</taxon>
        <taxon>Neoaves</taxon>
        <taxon>Telluraves</taxon>
        <taxon>Australaves</taxon>
        <taxon>Passeriformes</taxon>
        <taxon>Sylvioidea</taxon>
        <taxon>Zosteropidae</taxon>
        <taxon>Zosterops</taxon>
    </lineage>
</organism>
<dbReference type="PROSITE" id="PS50878">
    <property type="entry name" value="RT_POL"/>
    <property type="match status" value="1"/>
</dbReference>
<dbReference type="GO" id="GO:0004523">
    <property type="term" value="F:RNA-DNA hybrid ribonuclease activity"/>
    <property type="evidence" value="ECO:0007669"/>
    <property type="project" value="UniProtKB-EC"/>
</dbReference>
<dbReference type="InterPro" id="IPR043502">
    <property type="entry name" value="DNA/RNA_pol_sf"/>
</dbReference>
<evidence type="ECO:0000313" key="4">
    <source>
        <dbReference type="EMBL" id="TRZ05956.1"/>
    </source>
</evidence>
<evidence type="ECO:0000256" key="2">
    <source>
        <dbReference type="ARBA" id="ARBA00012180"/>
    </source>
</evidence>
<feature type="domain" description="Reverse transcriptase" evidence="3">
    <location>
        <begin position="1"/>
        <end position="71"/>
    </location>
</feature>
<dbReference type="OrthoDB" id="9215148at2759"/>
<accession>A0A8K1D8Y2</accession>
<dbReference type="EMBL" id="SWJQ01003122">
    <property type="protein sequence ID" value="TRZ05956.1"/>
    <property type="molecule type" value="Genomic_DNA"/>
</dbReference>
<dbReference type="FunFam" id="3.30.70.270:FF:000020">
    <property type="entry name" value="Transposon Tf2-6 polyprotein-like Protein"/>
    <property type="match status" value="1"/>
</dbReference>
<dbReference type="EC" id="3.1.26.4" evidence="2"/>
<dbReference type="Pfam" id="PF17919">
    <property type="entry name" value="RT_RNaseH_2"/>
    <property type="match status" value="1"/>
</dbReference>
<dbReference type="InterPro" id="IPR000477">
    <property type="entry name" value="RT_dom"/>
</dbReference>
<dbReference type="InterPro" id="IPR043128">
    <property type="entry name" value="Rev_trsase/Diguanyl_cyclase"/>
</dbReference>